<dbReference type="AlphaFoldDB" id="A0A451B685"/>
<dbReference type="EMBL" id="CAADGD010000298">
    <property type="protein sequence ID" value="VFK73805.1"/>
    <property type="molecule type" value="Genomic_DNA"/>
</dbReference>
<dbReference type="SUPFAM" id="SSF52980">
    <property type="entry name" value="Restriction endonuclease-like"/>
    <property type="match status" value="1"/>
</dbReference>
<protein>
    <recommendedName>
        <fullName evidence="3">DUF3782 domain-containing protein</fullName>
    </recommendedName>
</protein>
<dbReference type="PANTHER" id="PTHR38753:SF1">
    <property type="entry name" value="SLR1441 PROTEIN"/>
    <property type="match status" value="1"/>
</dbReference>
<accession>A0A451B685</accession>
<name>A0A451B685_9GAMM</name>
<organism evidence="2">
    <name type="scientific">Candidatus Kentrum sp. UNK</name>
    <dbReference type="NCBI Taxonomy" id="2126344"/>
    <lineage>
        <taxon>Bacteria</taxon>
        <taxon>Pseudomonadati</taxon>
        <taxon>Pseudomonadota</taxon>
        <taxon>Gammaproteobacteria</taxon>
        <taxon>Candidatus Kentrum</taxon>
    </lineage>
</organism>
<reference evidence="2" key="1">
    <citation type="submission" date="2019-02" db="EMBL/GenBank/DDBJ databases">
        <authorList>
            <person name="Gruber-Vodicka R. H."/>
            <person name="Seah K. B. B."/>
        </authorList>
    </citation>
    <scope>NUCLEOTIDE SEQUENCE</scope>
    <source>
        <strain evidence="2">BECK_BY19</strain>
        <strain evidence="1">BECK_BY8</strain>
    </source>
</reference>
<gene>
    <name evidence="1" type="ORF">BECKUNK1418G_GA0071005_13081</name>
    <name evidence="2" type="ORF">BECKUNK1418H_GA0071006_12981</name>
</gene>
<dbReference type="InterPro" id="IPR011335">
    <property type="entry name" value="Restrct_endonuc-II-like"/>
</dbReference>
<sequence length="196" mass="22865">MNTVTYEEVLSLFKETARRMQDTDHQMQETDREIRELGYRFRELERVTKEQSKQISGIGDKFGYFTEGLALPSMERILTEQFGMTTIMPRVRTRKNGEEIEIDVLATANEGINLAMVVKVKSRVRREGIEQLRRIVSRFREIHPEHRDKAVMGILAGVDWDRGVQGKAREVGFLTASIRDEIFELTTPVDFEARRW</sequence>
<dbReference type="PANTHER" id="PTHR38753">
    <property type="entry name" value="SLR1441 PROTEIN"/>
    <property type="match status" value="1"/>
</dbReference>
<evidence type="ECO:0000313" key="1">
    <source>
        <dbReference type="EMBL" id="VFK69069.1"/>
    </source>
</evidence>
<evidence type="ECO:0008006" key="3">
    <source>
        <dbReference type="Google" id="ProtNLM"/>
    </source>
</evidence>
<evidence type="ECO:0000313" key="2">
    <source>
        <dbReference type="EMBL" id="VFK73805.1"/>
    </source>
</evidence>
<proteinExistence type="predicted"/>
<dbReference type="EMBL" id="CAADFZ010000308">
    <property type="protein sequence ID" value="VFK69069.1"/>
    <property type="molecule type" value="Genomic_DNA"/>
</dbReference>